<evidence type="ECO:0000313" key="2">
    <source>
        <dbReference type="EMBL" id="RUM06397.1"/>
    </source>
</evidence>
<keyword evidence="1" id="KW-0732">Signal</keyword>
<evidence type="ECO:0000256" key="1">
    <source>
        <dbReference type="SAM" id="SignalP"/>
    </source>
</evidence>
<feature type="chain" id="PRO_5018639324" description="PA14 domain-containing protein" evidence="1">
    <location>
        <begin position="23"/>
        <end position="243"/>
    </location>
</feature>
<sequence length="243" mass="26571">MNYSKTTTTLAALALSATAALAQSSDLDGRVDALERKMDTILKLLQDREPNAESKPQQTSAGLQPDGFVPGLYMDVYPPLNKGIYEANGARDIPTGIPAASVAISPSSTLSYGEILNHDETRDFTTTGNETLPAVVFRGYLQIEERGRHAVGFNFKMNANSCVVKLQLNGKSVVDVYDTNKSFYSNIPALDLAPGLYKMDLYLECRSTDRQFPFGDQNVTMMLATPDDRAPKPAPSSVFYIKQ</sequence>
<evidence type="ECO:0008006" key="4">
    <source>
        <dbReference type="Google" id="ProtNLM"/>
    </source>
</evidence>
<evidence type="ECO:0000313" key="3">
    <source>
        <dbReference type="Proteomes" id="UP000278081"/>
    </source>
</evidence>
<feature type="signal peptide" evidence="1">
    <location>
        <begin position="1"/>
        <end position="22"/>
    </location>
</feature>
<dbReference type="EMBL" id="RJTJ01000009">
    <property type="protein sequence ID" value="RUM06397.1"/>
    <property type="molecule type" value="Genomic_DNA"/>
</dbReference>
<dbReference type="Proteomes" id="UP000278081">
    <property type="component" value="Unassembled WGS sequence"/>
</dbReference>
<proteinExistence type="predicted"/>
<organism evidence="2 3">
    <name type="scientific">Rhizobium chutanense</name>
    <dbReference type="NCBI Taxonomy" id="2035448"/>
    <lineage>
        <taxon>Bacteria</taxon>
        <taxon>Pseudomonadati</taxon>
        <taxon>Pseudomonadota</taxon>
        <taxon>Alphaproteobacteria</taxon>
        <taxon>Hyphomicrobiales</taxon>
        <taxon>Rhizobiaceae</taxon>
        <taxon>Rhizobium/Agrobacterium group</taxon>
        <taxon>Rhizobium</taxon>
    </lineage>
</organism>
<protein>
    <recommendedName>
        <fullName evidence="4">PA14 domain-containing protein</fullName>
    </recommendedName>
</protein>
<reference evidence="2 3" key="1">
    <citation type="submission" date="2018-11" db="EMBL/GenBank/DDBJ databases">
        <title>Rhizobium chutanense sp. nov., isolated from root nodules of Phaseolus vulgaris in China.</title>
        <authorList>
            <person name="Huo Y."/>
        </authorList>
    </citation>
    <scope>NUCLEOTIDE SEQUENCE [LARGE SCALE GENOMIC DNA]</scope>
    <source>
        <strain evidence="2 3">C16</strain>
    </source>
</reference>
<dbReference type="AlphaFoldDB" id="A0A3S0QL79"/>
<dbReference type="RefSeq" id="WP_126909132.1">
    <property type="nucleotide sequence ID" value="NZ_ML133756.1"/>
</dbReference>
<comment type="caution">
    <text evidence="2">The sequence shown here is derived from an EMBL/GenBank/DDBJ whole genome shotgun (WGS) entry which is preliminary data.</text>
</comment>
<name>A0A3S0QL79_9HYPH</name>
<accession>A0A3S0QL79</accession>
<gene>
    <name evidence="2" type="ORF">EFR84_12265</name>
</gene>